<dbReference type="PRINTS" id="PR00069">
    <property type="entry name" value="ALDKETRDTASE"/>
</dbReference>
<keyword evidence="3" id="KW-0560">Oxidoreductase</keyword>
<organism evidence="8 9">
    <name type="scientific">Candidatus Anaerobiospirillum pullicola</name>
    <dbReference type="NCBI Taxonomy" id="2838451"/>
    <lineage>
        <taxon>Bacteria</taxon>
        <taxon>Pseudomonadati</taxon>
        <taxon>Pseudomonadota</taxon>
        <taxon>Gammaproteobacteria</taxon>
        <taxon>Aeromonadales</taxon>
        <taxon>Succinivibrionaceae</taxon>
        <taxon>Anaerobiospirillum</taxon>
    </lineage>
</organism>
<feature type="active site" description="Proton donor" evidence="4">
    <location>
        <position position="48"/>
    </location>
</feature>
<dbReference type="PANTHER" id="PTHR43827">
    <property type="entry name" value="2,5-DIKETO-D-GLUCONIC ACID REDUCTASE"/>
    <property type="match status" value="1"/>
</dbReference>
<reference evidence="8" key="1">
    <citation type="journal article" date="2021" name="PeerJ">
        <title>Extensive microbial diversity within the chicken gut microbiome revealed by metagenomics and culture.</title>
        <authorList>
            <person name="Gilroy R."/>
            <person name="Ravi A."/>
            <person name="Getino M."/>
            <person name="Pursley I."/>
            <person name="Horton D.L."/>
            <person name="Alikhan N.F."/>
            <person name="Baker D."/>
            <person name="Gharbi K."/>
            <person name="Hall N."/>
            <person name="Watson M."/>
            <person name="Adriaenssens E.M."/>
            <person name="Foster-Nyarko E."/>
            <person name="Jarju S."/>
            <person name="Secka A."/>
            <person name="Antonio M."/>
            <person name="Oren A."/>
            <person name="Chaudhuri R.R."/>
            <person name="La Ragione R."/>
            <person name="Hildebrand F."/>
            <person name="Pallen M.J."/>
        </authorList>
    </citation>
    <scope>NUCLEOTIDE SEQUENCE</scope>
    <source>
        <strain evidence="8">378</strain>
    </source>
</reference>
<dbReference type="SUPFAM" id="SSF51430">
    <property type="entry name" value="NAD(P)-linked oxidoreductase"/>
    <property type="match status" value="1"/>
</dbReference>
<gene>
    <name evidence="8" type="ORF">H9847_10660</name>
</gene>
<evidence type="ECO:0000256" key="3">
    <source>
        <dbReference type="ARBA" id="ARBA00023002"/>
    </source>
</evidence>
<accession>A0A948TID9</accession>
<dbReference type="Gene3D" id="3.20.20.100">
    <property type="entry name" value="NADP-dependent oxidoreductase domain"/>
    <property type="match status" value="1"/>
</dbReference>
<keyword evidence="2" id="KW-0521">NADP</keyword>
<evidence type="ECO:0000313" key="8">
    <source>
        <dbReference type="EMBL" id="MBU3845302.1"/>
    </source>
</evidence>
<dbReference type="FunFam" id="3.20.20.100:FF:000015">
    <property type="entry name" value="Oxidoreductase, aldo/keto reductase family"/>
    <property type="match status" value="1"/>
</dbReference>
<reference evidence="8" key="2">
    <citation type="submission" date="2021-04" db="EMBL/GenBank/DDBJ databases">
        <authorList>
            <person name="Gilroy R."/>
        </authorList>
    </citation>
    <scope>NUCLEOTIDE SEQUENCE</scope>
    <source>
        <strain evidence="8">378</strain>
    </source>
</reference>
<dbReference type="PIRSF" id="PIRSF000097">
    <property type="entry name" value="AKR"/>
    <property type="match status" value="1"/>
</dbReference>
<dbReference type="InterPro" id="IPR023210">
    <property type="entry name" value="NADP_OxRdtase_dom"/>
</dbReference>
<dbReference type="Pfam" id="PF00248">
    <property type="entry name" value="Aldo_ket_red"/>
    <property type="match status" value="1"/>
</dbReference>
<evidence type="ECO:0000256" key="5">
    <source>
        <dbReference type="PIRSR" id="PIRSR000097-2"/>
    </source>
</evidence>
<evidence type="ECO:0000256" key="6">
    <source>
        <dbReference type="PIRSR" id="PIRSR000097-3"/>
    </source>
</evidence>
<feature type="binding site" evidence="5">
    <location>
        <position position="106"/>
    </location>
    <ligand>
        <name>substrate</name>
    </ligand>
</feature>
<dbReference type="CDD" id="cd19133">
    <property type="entry name" value="AKR_AKR5F1"/>
    <property type="match status" value="1"/>
</dbReference>
<dbReference type="EMBL" id="JAHLFE010000220">
    <property type="protein sequence ID" value="MBU3845302.1"/>
    <property type="molecule type" value="Genomic_DNA"/>
</dbReference>
<evidence type="ECO:0000313" key="9">
    <source>
        <dbReference type="Proteomes" id="UP000733611"/>
    </source>
</evidence>
<dbReference type="PROSITE" id="PS00063">
    <property type="entry name" value="ALDOKETO_REDUCTASE_3"/>
    <property type="match status" value="1"/>
</dbReference>
<feature type="site" description="Lowers pKa of active site Tyr" evidence="6">
    <location>
        <position position="73"/>
    </location>
</feature>
<evidence type="ECO:0000259" key="7">
    <source>
        <dbReference type="Pfam" id="PF00248"/>
    </source>
</evidence>
<dbReference type="InterPro" id="IPR020471">
    <property type="entry name" value="AKR"/>
</dbReference>
<dbReference type="AlphaFoldDB" id="A0A948TID9"/>
<evidence type="ECO:0000256" key="4">
    <source>
        <dbReference type="PIRSR" id="PIRSR000097-1"/>
    </source>
</evidence>
<name>A0A948TID9_9GAMM</name>
<dbReference type="InterPro" id="IPR036812">
    <property type="entry name" value="NAD(P)_OxRdtase_dom_sf"/>
</dbReference>
<protein>
    <submittedName>
        <fullName evidence="8">Aldo/keto reductase</fullName>
    </submittedName>
</protein>
<sequence>MECVTLNNGVKMPLVGFGVYQIPASDCERCVLDAFACGYRLIDTAQAYLNEKEVGAAVGSSGIKREEIFVTSKVWLSNCGYDKTKASVYHSLELMGLDYLDLMLLHQPFGDHWGSYSALADMQKEGVLKAIGVSNFFPWALANLARFHEVVPQVNQIEINPLYQRQAEIELMAKLQVQPEAWAPFGEGKNNMFAHPVLAEIGAKHHKSVAQVIVRYLTQKQIVVLAKTTHKERMQENINVFDFTLDAEDIAKIAQLDTHAPLFFDHGDVSQVEVFKQFTDAVGKMLV</sequence>
<dbReference type="Proteomes" id="UP000733611">
    <property type="component" value="Unassembled WGS sequence"/>
</dbReference>
<evidence type="ECO:0000256" key="1">
    <source>
        <dbReference type="ARBA" id="ARBA00007905"/>
    </source>
</evidence>
<dbReference type="PROSITE" id="PS00798">
    <property type="entry name" value="ALDOKETO_REDUCTASE_1"/>
    <property type="match status" value="1"/>
</dbReference>
<dbReference type="PANTHER" id="PTHR43827:SF3">
    <property type="entry name" value="NADP-DEPENDENT OXIDOREDUCTASE DOMAIN-CONTAINING PROTEIN"/>
    <property type="match status" value="1"/>
</dbReference>
<comment type="similarity">
    <text evidence="1">Belongs to the aldo/keto reductase family.</text>
</comment>
<dbReference type="GO" id="GO:0016616">
    <property type="term" value="F:oxidoreductase activity, acting on the CH-OH group of donors, NAD or NADP as acceptor"/>
    <property type="evidence" value="ECO:0007669"/>
    <property type="project" value="UniProtKB-ARBA"/>
</dbReference>
<dbReference type="InterPro" id="IPR018170">
    <property type="entry name" value="Aldo/ket_reductase_CS"/>
</dbReference>
<proteinExistence type="inferred from homology"/>
<comment type="caution">
    <text evidence="8">The sequence shown here is derived from an EMBL/GenBank/DDBJ whole genome shotgun (WGS) entry which is preliminary data.</text>
</comment>
<evidence type="ECO:0000256" key="2">
    <source>
        <dbReference type="ARBA" id="ARBA00022857"/>
    </source>
</evidence>
<feature type="domain" description="NADP-dependent oxidoreductase" evidence="7">
    <location>
        <begin position="21"/>
        <end position="257"/>
    </location>
</feature>